<keyword evidence="9" id="KW-1185">Reference proteome</keyword>
<evidence type="ECO:0000256" key="3">
    <source>
        <dbReference type="ARBA" id="ARBA00022679"/>
    </source>
</evidence>
<dbReference type="GO" id="GO:0004364">
    <property type="term" value="F:glutathione transferase activity"/>
    <property type="evidence" value="ECO:0007669"/>
    <property type="project" value="UniProtKB-EC"/>
</dbReference>
<evidence type="ECO:0000256" key="1">
    <source>
        <dbReference type="ARBA" id="ARBA00009929"/>
    </source>
</evidence>
<dbReference type="SFLD" id="SFLDG01152">
    <property type="entry name" value="Main.3:_Omega-_and_Tau-like"/>
    <property type="match status" value="1"/>
</dbReference>
<dbReference type="PANTHER" id="PTHR11260:SF676">
    <property type="entry name" value="GLUTATHIONE S-TRANSFERASE U8"/>
    <property type="match status" value="1"/>
</dbReference>
<dbReference type="GO" id="GO:0006749">
    <property type="term" value="P:glutathione metabolic process"/>
    <property type="evidence" value="ECO:0007669"/>
    <property type="project" value="InterPro"/>
</dbReference>
<gene>
    <name evidence="8" type="ORF">C2S53_010885</name>
</gene>
<dbReference type="InterPro" id="IPR045074">
    <property type="entry name" value="GST_C_Tau"/>
</dbReference>
<dbReference type="FunFam" id="3.40.30.10:FF:000014">
    <property type="entry name" value="Tau class glutathione S-transferase"/>
    <property type="match status" value="1"/>
</dbReference>
<dbReference type="Proteomes" id="UP001190926">
    <property type="component" value="Unassembled WGS sequence"/>
</dbReference>
<dbReference type="InterPro" id="IPR036249">
    <property type="entry name" value="Thioredoxin-like_sf"/>
</dbReference>
<dbReference type="InterPro" id="IPR036282">
    <property type="entry name" value="Glutathione-S-Trfase_C_sf"/>
</dbReference>
<dbReference type="CDD" id="cd03058">
    <property type="entry name" value="GST_N_Tau"/>
    <property type="match status" value="1"/>
</dbReference>
<comment type="caution">
    <text evidence="8">The sequence shown here is derived from an EMBL/GenBank/DDBJ whole genome shotgun (WGS) entry which is preliminary data.</text>
</comment>
<comment type="catalytic activity">
    <reaction evidence="4">
        <text>RX + glutathione = an S-substituted glutathione + a halide anion + H(+)</text>
        <dbReference type="Rhea" id="RHEA:16437"/>
        <dbReference type="ChEBI" id="CHEBI:15378"/>
        <dbReference type="ChEBI" id="CHEBI:16042"/>
        <dbReference type="ChEBI" id="CHEBI:17792"/>
        <dbReference type="ChEBI" id="CHEBI:57925"/>
        <dbReference type="ChEBI" id="CHEBI:90779"/>
        <dbReference type="EC" id="2.5.1.18"/>
    </reaction>
</comment>
<evidence type="ECO:0000259" key="6">
    <source>
        <dbReference type="PROSITE" id="PS50404"/>
    </source>
</evidence>
<dbReference type="SUPFAM" id="SSF47616">
    <property type="entry name" value="GST C-terminal domain-like"/>
    <property type="match status" value="1"/>
</dbReference>
<feature type="domain" description="GST C-terminal" evidence="7">
    <location>
        <begin position="86"/>
        <end position="212"/>
    </location>
</feature>
<name>A0AAD4J099_PERFH</name>
<dbReference type="EMBL" id="SDAM02000322">
    <property type="protein sequence ID" value="KAH6824810.1"/>
    <property type="molecule type" value="Genomic_DNA"/>
</dbReference>
<dbReference type="EC" id="2.5.1.18" evidence="2"/>
<dbReference type="InterPro" id="IPR004046">
    <property type="entry name" value="GST_C"/>
</dbReference>
<feature type="domain" description="GST N-terminal" evidence="6">
    <location>
        <begin position="2"/>
        <end position="81"/>
    </location>
</feature>
<dbReference type="AlphaFoldDB" id="A0AAD4J099"/>
<dbReference type="SFLD" id="SFLDS00019">
    <property type="entry name" value="Glutathione_Transferase_(cytos"/>
    <property type="match status" value="1"/>
</dbReference>
<evidence type="ECO:0000256" key="4">
    <source>
        <dbReference type="ARBA" id="ARBA00047960"/>
    </source>
</evidence>
<evidence type="ECO:0000259" key="7">
    <source>
        <dbReference type="PROSITE" id="PS50405"/>
    </source>
</evidence>
<dbReference type="Pfam" id="PF02798">
    <property type="entry name" value="GST_N"/>
    <property type="match status" value="1"/>
</dbReference>
<dbReference type="InterPro" id="IPR004045">
    <property type="entry name" value="Glutathione_S-Trfase_N"/>
</dbReference>
<reference evidence="8 9" key="1">
    <citation type="journal article" date="2021" name="Nat. Commun.">
        <title>Incipient diploidization of the medicinal plant Perilla within 10,000 years.</title>
        <authorList>
            <person name="Zhang Y."/>
            <person name="Shen Q."/>
            <person name="Leng L."/>
            <person name="Zhang D."/>
            <person name="Chen S."/>
            <person name="Shi Y."/>
            <person name="Ning Z."/>
            <person name="Chen S."/>
        </authorList>
    </citation>
    <scope>NUCLEOTIDE SEQUENCE [LARGE SCALE GENOMIC DNA]</scope>
    <source>
        <strain evidence="9">cv. PC099</strain>
    </source>
</reference>
<evidence type="ECO:0000256" key="2">
    <source>
        <dbReference type="ARBA" id="ARBA00012452"/>
    </source>
</evidence>
<dbReference type="Pfam" id="PF00043">
    <property type="entry name" value="GST_C"/>
    <property type="match status" value="1"/>
</dbReference>
<dbReference type="PROSITE" id="PS50404">
    <property type="entry name" value="GST_NTER"/>
    <property type="match status" value="1"/>
</dbReference>
<organism evidence="8 9">
    <name type="scientific">Perilla frutescens var. hirtella</name>
    <name type="common">Perilla citriodora</name>
    <name type="synonym">Perilla setoyensis</name>
    <dbReference type="NCBI Taxonomy" id="608512"/>
    <lineage>
        <taxon>Eukaryota</taxon>
        <taxon>Viridiplantae</taxon>
        <taxon>Streptophyta</taxon>
        <taxon>Embryophyta</taxon>
        <taxon>Tracheophyta</taxon>
        <taxon>Spermatophyta</taxon>
        <taxon>Magnoliopsida</taxon>
        <taxon>eudicotyledons</taxon>
        <taxon>Gunneridae</taxon>
        <taxon>Pentapetalae</taxon>
        <taxon>asterids</taxon>
        <taxon>lamiids</taxon>
        <taxon>Lamiales</taxon>
        <taxon>Lamiaceae</taxon>
        <taxon>Nepetoideae</taxon>
        <taxon>Elsholtzieae</taxon>
        <taxon>Perilla</taxon>
    </lineage>
</organism>
<evidence type="ECO:0000256" key="5">
    <source>
        <dbReference type="ARBA" id="ARBA00071370"/>
    </source>
</evidence>
<evidence type="ECO:0000313" key="9">
    <source>
        <dbReference type="Proteomes" id="UP001190926"/>
    </source>
</evidence>
<comment type="similarity">
    <text evidence="1">Belongs to the GST superfamily. HSP26 family.</text>
</comment>
<dbReference type="CDD" id="cd03185">
    <property type="entry name" value="GST_C_Tau"/>
    <property type="match status" value="1"/>
</dbReference>
<keyword evidence="3" id="KW-0808">Transferase</keyword>
<dbReference type="SFLD" id="SFLDG00358">
    <property type="entry name" value="Main_(cytGST)"/>
    <property type="match status" value="1"/>
</dbReference>
<sequence length="212" mass="24567">MVEVKVIGSWSSPFVRKVEMALKMKGVEYEYIEEDLRNKSALLLQHNPIHEKVPVLLHNGKPIAESMVILEYIDEVWEGPPILPQDPYDRAMARFWAKFIDDKCTFTMWKACWSTGEEREKLKEEATEGLKILENEIEGKKFFGGDKIGVVDHTANFIAYWFPITADFVGLELMTDDKFPNLCRWANDYINDNFVKENLPDKDGYIAILKTI</sequence>
<dbReference type="PANTHER" id="PTHR11260">
    <property type="entry name" value="GLUTATHIONE S-TRANSFERASE, GST, SUPERFAMILY, GST DOMAIN CONTAINING"/>
    <property type="match status" value="1"/>
</dbReference>
<dbReference type="GO" id="GO:0005737">
    <property type="term" value="C:cytoplasm"/>
    <property type="evidence" value="ECO:0007669"/>
    <property type="project" value="TreeGrafter"/>
</dbReference>
<dbReference type="SUPFAM" id="SSF52833">
    <property type="entry name" value="Thioredoxin-like"/>
    <property type="match status" value="1"/>
</dbReference>
<accession>A0AAD4J099</accession>
<dbReference type="InterPro" id="IPR045073">
    <property type="entry name" value="Omega/Tau-like"/>
</dbReference>
<proteinExistence type="inferred from homology"/>
<dbReference type="Gene3D" id="3.40.30.10">
    <property type="entry name" value="Glutaredoxin"/>
    <property type="match status" value="1"/>
</dbReference>
<dbReference type="Gene3D" id="1.20.1050.10">
    <property type="match status" value="1"/>
</dbReference>
<dbReference type="PROSITE" id="PS50405">
    <property type="entry name" value="GST_CTER"/>
    <property type="match status" value="1"/>
</dbReference>
<evidence type="ECO:0000313" key="8">
    <source>
        <dbReference type="EMBL" id="KAH6824810.1"/>
    </source>
</evidence>
<dbReference type="FunFam" id="1.20.1050.10:FF:000012">
    <property type="entry name" value="Tau class glutathione S-transferase"/>
    <property type="match status" value="1"/>
</dbReference>
<protein>
    <recommendedName>
        <fullName evidence="5">Probable glutathione S-transferase</fullName>
        <ecNumber evidence="2">2.5.1.18</ecNumber>
    </recommendedName>
</protein>
<dbReference type="InterPro" id="IPR010987">
    <property type="entry name" value="Glutathione-S-Trfase_C-like"/>
</dbReference>
<dbReference type="InterPro" id="IPR040079">
    <property type="entry name" value="Glutathione_S-Trfase"/>
</dbReference>